<evidence type="ECO:0000313" key="8">
    <source>
        <dbReference type="EMBL" id="WAX57409.1"/>
    </source>
</evidence>
<keyword evidence="4 6" id="KW-1133">Transmembrane helix</keyword>
<keyword evidence="5 6" id="KW-0472">Membrane</keyword>
<evidence type="ECO:0000256" key="3">
    <source>
        <dbReference type="ARBA" id="ARBA00022692"/>
    </source>
</evidence>
<evidence type="ECO:0000256" key="4">
    <source>
        <dbReference type="ARBA" id="ARBA00022989"/>
    </source>
</evidence>
<reference evidence="8" key="1">
    <citation type="submission" date="2022-05" db="EMBL/GenBank/DDBJ databases">
        <title>Jatrophihabitans sp. SB3-54 whole genome sequence.</title>
        <authorList>
            <person name="Suh M.K."/>
            <person name="Eom M.K."/>
            <person name="Kim J.S."/>
            <person name="Kim H.S."/>
            <person name="Do H.E."/>
            <person name="Shin Y.K."/>
            <person name="Lee J.-S."/>
        </authorList>
    </citation>
    <scope>NUCLEOTIDE SEQUENCE</scope>
    <source>
        <strain evidence="8">SB3-54</strain>
    </source>
</reference>
<evidence type="ECO:0000259" key="7">
    <source>
        <dbReference type="Pfam" id="PF02687"/>
    </source>
</evidence>
<evidence type="ECO:0000313" key="9">
    <source>
        <dbReference type="Proteomes" id="UP001164693"/>
    </source>
</evidence>
<feature type="transmembrane region" description="Helical" evidence="6">
    <location>
        <begin position="294"/>
        <end position="319"/>
    </location>
</feature>
<feature type="transmembrane region" description="Helical" evidence="6">
    <location>
        <begin position="370"/>
        <end position="399"/>
    </location>
</feature>
<proteinExistence type="predicted"/>
<feature type="transmembrane region" description="Helical" evidence="6">
    <location>
        <begin position="200"/>
        <end position="227"/>
    </location>
</feature>
<dbReference type="Pfam" id="PF02687">
    <property type="entry name" value="FtsX"/>
    <property type="match status" value="2"/>
</dbReference>
<dbReference type="InterPro" id="IPR003838">
    <property type="entry name" value="ABC3_permease_C"/>
</dbReference>
<accession>A0ABY7JYA0</accession>
<dbReference type="EMBL" id="CP097463">
    <property type="protein sequence ID" value="WAX57409.1"/>
    <property type="molecule type" value="Genomic_DNA"/>
</dbReference>
<feature type="transmembrane region" description="Helical" evidence="6">
    <location>
        <begin position="248"/>
        <end position="274"/>
    </location>
</feature>
<feature type="domain" description="ABC3 transporter permease C-terminal" evidence="7">
    <location>
        <begin position="642"/>
        <end position="753"/>
    </location>
</feature>
<dbReference type="PANTHER" id="PTHR30287">
    <property type="entry name" value="MEMBRANE COMPONENT OF PREDICTED ABC SUPERFAMILY METABOLITE UPTAKE TRANSPORTER"/>
    <property type="match status" value="1"/>
</dbReference>
<evidence type="ECO:0000256" key="6">
    <source>
        <dbReference type="SAM" id="Phobius"/>
    </source>
</evidence>
<gene>
    <name evidence="8" type="ORF">M6B22_01255</name>
</gene>
<feature type="transmembrane region" description="Helical" evidence="6">
    <location>
        <begin position="729"/>
        <end position="751"/>
    </location>
</feature>
<keyword evidence="3 6" id="KW-0812">Transmembrane</keyword>
<sequence>MFRLALRLTVAGGREAWTRLAAIVLAVTVGVCLLLATLAGINGVNAQNARYAWLETGFTPETHRPVADADGLWWQILADTFDGKVIGRIDLAATGAHSPVPPGIAELPGPGEYYASPAMSRLLHATPAAELGDRFPGHQVGIIGDVALPAPDSLFIVIGRTPAELSRTGLADEVTAIATTVPSSCSGDECAIGVGIDENGMILVLSVVALAILFPVLILIATATRLSAARRELRFAAMRLVGATPRQVSVVAAVEAAAGALAGTVLGFPLFLALRDPIAAIPFTGAPFFPSDLSLSLADVLLVLIGIPLAAALVARVALRRVQISPLGVTRRVTPRPPRAIRLVPLLAGIAELGYFTAAGPPKTTQHQTLAYATGFALILSGLMIAGPWLTMLAARIIAARSRRPASLLAGRRLADNPRAGFRAISGLVLALFVTSVSVGVITTLIAAAGPSGGNSAGATLQQNFGHAARDGQFVSSVPSIPAGTLARLDAIHGVAGTSVIHSNPTFQPDPSVRRSGAPLGPPQAQLPGVALCSDVARTPAIGRCAPGADVVAIGTGFGNGAGRKSTADKAIWPAVDISPAMLEQLPVSALVVQTDGSRAALESARTLLEKEFPSRFVPDTISAMSAGSGRLLQAYKQLSNVVVLVSLPIAGCSLAVAAAAGLAERKRPFSLLRLTGAPIAMLRRVLAFETVVPLLLTAVVSIGVGFLAAHLFLRAQLDQTLQPPGLQYYVIVCAGLVVALGILGSTLPLLRRVTGPDAARND</sequence>
<feature type="transmembrane region" description="Helical" evidence="6">
    <location>
        <begin position="340"/>
        <end position="358"/>
    </location>
</feature>
<feature type="transmembrane region" description="Helical" evidence="6">
    <location>
        <begin position="20"/>
        <end position="41"/>
    </location>
</feature>
<dbReference type="Proteomes" id="UP001164693">
    <property type="component" value="Chromosome"/>
</dbReference>
<protein>
    <submittedName>
        <fullName evidence="8">ABC transporter permease</fullName>
    </submittedName>
</protein>
<feature type="transmembrane region" description="Helical" evidence="6">
    <location>
        <begin position="686"/>
        <end position="709"/>
    </location>
</feature>
<evidence type="ECO:0000256" key="2">
    <source>
        <dbReference type="ARBA" id="ARBA00022475"/>
    </source>
</evidence>
<evidence type="ECO:0000256" key="1">
    <source>
        <dbReference type="ARBA" id="ARBA00004651"/>
    </source>
</evidence>
<comment type="subcellular location">
    <subcellularLocation>
        <location evidence="1">Cell membrane</location>
        <topology evidence="1">Multi-pass membrane protein</topology>
    </subcellularLocation>
</comment>
<dbReference type="PANTHER" id="PTHR30287:SF1">
    <property type="entry name" value="INNER MEMBRANE PROTEIN"/>
    <property type="match status" value="1"/>
</dbReference>
<feature type="domain" description="ABC3 transporter permease C-terminal" evidence="7">
    <location>
        <begin position="207"/>
        <end position="321"/>
    </location>
</feature>
<keyword evidence="9" id="KW-1185">Reference proteome</keyword>
<organism evidence="8 9">
    <name type="scientific">Jatrophihabitans cynanchi</name>
    <dbReference type="NCBI Taxonomy" id="2944128"/>
    <lineage>
        <taxon>Bacteria</taxon>
        <taxon>Bacillati</taxon>
        <taxon>Actinomycetota</taxon>
        <taxon>Actinomycetes</taxon>
        <taxon>Jatrophihabitantales</taxon>
        <taxon>Jatrophihabitantaceae</taxon>
        <taxon>Jatrophihabitans</taxon>
    </lineage>
</organism>
<name>A0ABY7JYA0_9ACTN</name>
<evidence type="ECO:0000256" key="5">
    <source>
        <dbReference type="ARBA" id="ARBA00023136"/>
    </source>
</evidence>
<keyword evidence="2" id="KW-1003">Cell membrane</keyword>
<feature type="transmembrane region" description="Helical" evidence="6">
    <location>
        <begin position="642"/>
        <end position="665"/>
    </location>
</feature>
<dbReference type="RefSeq" id="WP_269443948.1">
    <property type="nucleotide sequence ID" value="NZ_CP097463.1"/>
</dbReference>
<dbReference type="InterPro" id="IPR038766">
    <property type="entry name" value="Membrane_comp_ABC_pdt"/>
</dbReference>
<feature type="transmembrane region" description="Helical" evidence="6">
    <location>
        <begin position="420"/>
        <end position="447"/>
    </location>
</feature>